<organism evidence="1 2">
    <name type="scientific">Vibrio aestuarianus</name>
    <dbReference type="NCBI Taxonomy" id="28171"/>
    <lineage>
        <taxon>Bacteria</taxon>
        <taxon>Pseudomonadati</taxon>
        <taxon>Pseudomonadota</taxon>
        <taxon>Gammaproteobacteria</taxon>
        <taxon>Vibrionales</taxon>
        <taxon>Vibrionaceae</taxon>
        <taxon>Vibrio</taxon>
    </lineage>
</organism>
<dbReference type="Proteomes" id="UP001239257">
    <property type="component" value="Chromosome 2"/>
</dbReference>
<sequence>MENQDLKDMLDSIKLAIKDDYQAGLTVTTYRLPEEARIEKVLDVLPEHFEHYKKAEIDEDYNLILTHPEKDD</sequence>
<dbReference type="EMBL" id="CP118710">
    <property type="protein sequence ID" value="WGK83127.1"/>
    <property type="molecule type" value="Genomic_DNA"/>
</dbReference>
<dbReference type="AlphaFoldDB" id="A0AAX3U6L6"/>
<gene>
    <name evidence="1" type="ORF">PYE51_17325</name>
</gene>
<name>A0AAX3U6L6_9VIBR</name>
<evidence type="ECO:0000313" key="1">
    <source>
        <dbReference type="EMBL" id="WGK83127.1"/>
    </source>
</evidence>
<accession>A0AAX3U6L6</accession>
<reference evidence="1" key="1">
    <citation type="submission" date="2022-02" db="EMBL/GenBank/DDBJ databases">
        <title>Emergence and expansion in Europe of a Vibrio aestuarianus clonal complex pathogenic for oysters.</title>
        <authorList>
            <person name="Mesnil A."/>
            <person name="Travers M.-A."/>
        </authorList>
    </citation>
    <scope>NUCLEOTIDE SEQUENCE</scope>
    <source>
        <strain evidence="1">U29</strain>
    </source>
</reference>
<evidence type="ECO:0000313" key="2">
    <source>
        <dbReference type="Proteomes" id="UP001239257"/>
    </source>
</evidence>
<proteinExistence type="predicted"/>
<dbReference type="RefSeq" id="WP_274680731.1">
    <property type="nucleotide sequence ID" value="NZ_CP118710.1"/>
</dbReference>
<protein>
    <submittedName>
        <fullName evidence="1">Uncharacterized protein</fullName>
    </submittedName>
</protein>